<dbReference type="PROSITE" id="PS51195">
    <property type="entry name" value="Q_MOTIF"/>
    <property type="match status" value="1"/>
</dbReference>
<evidence type="ECO:0000256" key="1">
    <source>
        <dbReference type="ARBA" id="ARBA00022741"/>
    </source>
</evidence>
<evidence type="ECO:0000259" key="9">
    <source>
        <dbReference type="PROSITE" id="PS51194"/>
    </source>
</evidence>
<feature type="short sequence motif" description="Q motif" evidence="6">
    <location>
        <begin position="2"/>
        <end position="30"/>
    </location>
</feature>
<dbReference type="EC" id="3.6.4.-" evidence="11"/>
<feature type="domain" description="DEAD-box RNA helicase Q" evidence="10">
    <location>
        <begin position="2"/>
        <end position="30"/>
    </location>
</feature>
<keyword evidence="1" id="KW-0547">Nucleotide-binding</keyword>
<keyword evidence="12" id="KW-1185">Reference proteome</keyword>
<dbReference type="InterPro" id="IPR050079">
    <property type="entry name" value="DEAD_box_RNA_helicase"/>
</dbReference>
<keyword evidence="2 11" id="KW-0378">Hydrolase</keyword>
<dbReference type="Pfam" id="PF00271">
    <property type="entry name" value="Helicase_C"/>
    <property type="match status" value="1"/>
</dbReference>
<organism evidence="11 12">
    <name type="scientific">Hyphobacterium marinum</name>
    <dbReference type="NCBI Taxonomy" id="3116574"/>
    <lineage>
        <taxon>Bacteria</taxon>
        <taxon>Pseudomonadati</taxon>
        <taxon>Pseudomonadota</taxon>
        <taxon>Alphaproteobacteria</taxon>
        <taxon>Maricaulales</taxon>
        <taxon>Maricaulaceae</taxon>
        <taxon>Hyphobacterium</taxon>
    </lineage>
</organism>
<feature type="compositionally biased region" description="Basic residues" evidence="7">
    <location>
        <begin position="464"/>
        <end position="475"/>
    </location>
</feature>
<sequence length="484" mass="51589">MKQFSQLGLAEPILRAVTEEGYTTPTPIQSAVIPAMLSGRDILGTAQTGTGKTAAFTLPLLHKVHTDGKQAPGKCCTALILAPTRELALQIAESIETYGRLVLPRVAVVMGGVKPGPQVRAMARGADFLVATPGRLLDLMGSGSIRLDFTKTVVLDEADQMMDLGFLPAIRRILQALPKQRQTALLSATMPKQIRALAQDFLTNPEEISVAPVSRPIEAIDQSVVMVDRAQKLPALAAALSVPDMDRAIVFSRTKHGADKIVKKLGQAGISAAAIHGNKSQNQRERTLENFKTGKVTTLIATDIAARGIDIEGVSHVINFDLPNVPESYVHRIGRTARAGETGVAIAFCDGEERPLLRDIEKLIGYRLPVRQYEGEALSAPKEAADTPDYALKPAKKKKRPSGRGGQNRNAQNQNAQNRNGQARNGQNRRPARPQGGQGGQGGSESAEAGLARMLADGGSRGGASKRRRNRRRKASGGAGASAS</sequence>
<dbReference type="CDD" id="cd00268">
    <property type="entry name" value="DEADc"/>
    <property type="match status" value="1"/>
</dbReference>
<feature type="region of interest" description="Disordered" evidence="7">
    <location>
        <begin position="377"/>
        <end position="484"/>
    </location>
</feature>
<dbReference type="PANTHER" id="PTHR47959">
    <property type="entry name" value="ATP-DEPENDENT RNA HELICASE RHLE-RELATED"/>
    <property type="match status" value="1"/>
</dbReference>
<dbReference type="PROSITE" id="PS51194">
    <property type="entry name" value="HELICASE_CTER"/>
    <property type="match status" value="1"/>
</dbReference>
<gene>
    <name evidence="11" type="ORF">V0U35_03575</name>
</gene>
<evidence type="ECO:0000313" key="12">
    <source>
        <dbReference type="Proteomes" id="UP001310692"/>
    </source>
</evidence>
<feature type="domain" description="Helicase C-terminal" evidence="9">
    <location>
        <begin position="219"/>
        <end position="379"/>
    </location>
</feature>
<name>A0ABU7LW47_9PROT</name>
<dbReference type="PROSITE" id="PS51192">
    <property type="entry name" value="HELICASE_ATP_BIND_1"/>
    <property type="match status" value="1"/>
</dbReference>
<dbReference type="GO" id="GO:0016787">
    <property type="term" value="F:hydrolase activity"/>
    <property type="evidence" value="ECO:0007669"/>
    <property type="project" value="UniProtKB-KW"/>
</dbReference>
<dbReference type="InterPro" id="IPR014014">
    <property type="entry name" value="RNA_helicase_DEAD_Q_motif"/>
</dbReference>
<feature type="compositionally biased region" description="Low complexity" evidence="7">
    <location>
        <begin position="407"/>
        <end position="435"/>
    </location>
</feature>
<evidence type="ECO:0000313" key="11">
    <source>
        <dbReference type="EMBL" id="MEE2565749.1"/>
    </source>
</evidence>
<evidence type="ECO:0000256" key="5">
    <source>
        <dbReference type="ARBA" id="ARBA00038437"/>
    </source>
</evidence>
<dbReference type="SUPFAM" id="SSF52540">
    <property type="entry name" value="P-loop containing nucleoside triphosphate hydrolases"/>
    <property type="match status" value="1"/>
</dbReference>
<dbReference type="InterPro" id="IPR001650">
    <property type="entry name" value="Helicase_C-like"/>
</dbReference>
<protein>
    <submittedName>
        <fullName evidence="11">DEAD/DEAH box helicase</fullName>
        <ecNumber evidence="11">3.6.4.-</ecNumber>
    </submittedName>
</protein>
<dbReference type="GO" id="GO:0004386">
    <property type="term" value="F:helicase activity"/>
    <property type="evidence" value="ECO:0007669"/>
    <property type="project" value="UniProtKB-KW"/>
</dbReference>
<evidence type="ECO:0000256" key="4">
    <source>
        <dbReference type="ARBA" id="ARBA00022840"/>
    </source>
</evidence>
<dbReference type="Pfam" id="PF00270">
    <property type="entry name" value="DEAD"/>
    <property type="match status" value="1"/>
</dbReference>
<dbReference type="Proteomes" id="UP001310692">
    <property type="component" value="Unassembled WGS sequence"/>
</dbReference>
<proteinExistence type="inferred from homology"/>
<dbReference type="CDD" id="cd18787">
    <property type="entry name" value="SF2_C_DEAD"/>
    <property type="match status" value="1"/>
</dbReference>
<dbReference type="Gene3D" id="3.40.50.300">
    <property type="entry name" value="P-loop containing nucleotide triphosphate hydrolases"/>
    <property type="match status" value="2"/>
</dbReference>
<dbReference type="SMART" id="SM00487">
    <property type="entry name" value="DEXDc"/>
    <property type="match status" value="1"/>
</dbReference>
<evidence type="ECO:0000256" key="6">
    <source>
        <dbReference type="PROSITE-ProRule" id="PRU00552"/>
    </source>
</evidence>
<evidence type="ECO:0000256" key="7">
    <source>
        <dbReference type="SAM" id="MobiDB-lite"/>
    </source>
</evidence>
<comment type="similarity">
    <text evidence="5">Belongs to the DEAD box helicase family.</text>
</comment>
<reference evidence="11 12" key="1">
    <citation type="submission" date="2024-01" db="EMBL/GenBank/DDBJ databases">
        <title>Hyphobacterium bacterium isolated from marine sediment.</title>
        <authorList>
            <person name="Zhao S."/>
        </authorList>
    </citation>
    <scope>NUCLEOTIDE SEQUENCE [LARGE SCALE GENOMIC DNA]</scope>
    <source>
        <strain evidence="11 12">Y60-23</strain>
    </source>
</reference>
<keyword evidence="3 11" id="KW-0347">Helicase</keyword>
<accession>A0ABU7LW47</accession>
<keyword evidence="4" id="KW-0067">ATP-binding</keyword>
<feature type="domain" description="Helicase ATP-binding" evidence="8">
    <location>
        <begin position="33"/>
        <end position="208"/>
    </location>
</feature>
<evidence type="ECO:0000256" key="2">
    <source>
        <dbReference type="ARBA" id="ARBA00022801"/>
    </source>
</evidence>
<dbReference type="InterPro" id="IPR044742">
    <property type="entry name" value="DEAD/DEAH_RhlB"/>
</dbReference>
<dbReference type="InterPro" id="IPR027417">
    <property type="entry name" value="P-loop_NTPase"/>
</dbReference>
<evidence type="ECO:0000256" key="3">
    <source>
        <dbReference type="ARBA" id="ARBA00022806"/>
    </source>
</evidence>
<dbReference type="RefSeq" id="WP_330195281.1">
    <property type="nucleotide sequence ID" value="NZ_JAZDRO010000001.1"/>
</dbReference>
<feature type="compositionally biased region" description="Low complexity" evidence="7">
    <location>
        <begin position="444"/>
        <end position="453"/>
    </location>
</feature>
<dbReference type="EMBL" id="JAZDRO010000001">
    <property type="protein sequence ID" value="MEE2565749.1"/>
    <property type="molecule type" value="Genomic_DNA"/>
</dbReference>
<evidence type="ECO:0000259" key="8">
    <source>
        <dbReference type="PROSITE" id="PS51192"/>
    </source>
</evidence>
<comment type="caution">
    <text evidence="11">The sequence shown here is derived from an EMBL/GenBank/DDBJ whole genome shotgun (WGS) entry which is preliminary data.</text>
</comment>
<dbReference type="PANTHER" id="PTHR47959:SF13">
    <property type="entry name" value="ATP-DEPENDENT RNA HELICASE RHLE"/>
    <property type="match status" value="1"/>
</dbReference>
<dbReference type="InterPro" id="IPR011545">
    <property type="entry name" value="DEAD/DEAH_box_helicase_dom"/>
</dbReference>
<dbReference type="InterPro" id="IPR014001">
    <property type="entry name" value="Helicase_ATP-bd"/>
</dbReference>
<evidence type="ECO:0000259" key="10">
    <source>
        <dbReference type="PROSITE" id="PS51195"/>
    </source>
</evidence>
<dbReference type="SMART" id="SM00490">
    <property type="entry name" value="HELICc"/>
    <property type="match status" value="1"/>
</dbReference>